<evidence type="ECO:0000313" key="2">
    <source>
        <dbReference type="Proteomes" id="UP000037035"/>
    </source>
</evidence>
<name>A0A0L6UGB1_9BASI</name>
<accession>A0A0L6UGB1</accession>
<dbReference type="AlphaFoldDB" id="A0A0L6UGB1"/>
<organism evidence="1 2">
    <name type="scientific">Puccinia sorghi</name>
    <dbReference type="NCBI Taxonomy" id="27349"/>
    <lineage>
        <taxon>Eukaryota</taxon>
        <taxon>Fungi</taxon>
        <taxon>Dikarya</taxon>
        <taxon>Basidiomycota</taxon>
        <taxon>Pucciniomycotina</taxon>
        <taxon>Pucciniomycetes</taxon>
        <taxon>Pucciniales</taxon>
        <taxon>Pucciniaceae</taxon>
        <taxon>Puccinia</taxon>
    </lineage>
</organism>
<dbReference type="Proteomes" id="UP000037035">
    <property type="component" value="Unassembled WGS sequence"/>
</dbReference>
<reference evidence="1 2" key="1">
    <citation type="submission" date="2015-08" db="EMBL/GenBank/DDBJ databases">
        <title>Next Generation Sequencing and Analysis of the Genome of Puccinia sorghi L Schw, the Causal Agent of Maize Common Rust.</title>
        <authorList>
            <person name="Rochi L."/>
            <person name="Burguener G."/>
            <person name="Darino M."/>
            <person name="Turjanski A."/>
            <person name="Kreff E."/>
            <person name="Dieguez M.J."/>
            <person name="Sacco F."/>
        </authorList>
    </citation>
    <scope>NUCLEOTIDE SEQUENCE [LARGE SCALE GENOMIC DNA]</scope>
    <source>
        <strain evidence="1 2">RO10H11247</strain>
    </source>
</reference>
<dbReference type="VEuPathDB" id="FungiDB:VP01_6917g2"/>
<sequence length="44" mass="4914">MSACSSNKLYSAVSEELHPVLIMNNSNIYNAMDPSALWKEKPTQ</sequence>
<gene>
    <name evidence="1" type="ORF">VP01_6917g2</name>
</gene>
<evidence type="ECO:0000313" key="1">
    <source>
        <dbReference type="EMBL" id="KNZ46825.1"/>
    </source>
</evidence>
<keyword evidence="2" id="KW-1185">Reference proteome</keyword>
<protein>
    <submittedName>
        <fullName evidence="1">Uncharacterized protein</fullName>
    </submittedName>
</protein>
<comment type="caution">
    <text evidence="1">The sequence shown here is derived from an EMBL/GenBank/DDBJ whole genome shotgun (WGS) entry which is preliminary data.</text>
</comment>
<dbReference type="EMBL" id="LAVV01012291">
    <property type="protein sequence ID" value="KNZ46825.1"/>
    <property type="molecule type" value="Genomic_DNA"/>
</dbReference>
<proteinExistence type="predicted"/>